<feature type="domain" description="Transposase IS30-like HTH" evidence="1">
    <location>
        <begin position="14"/>
        <end position="56"/>
    </location>
</feature>
<evidence type="ECO:0000259" key="1">
    <source>
        <dbReference type="Pfam" id="PF13936"/>
    </source>
</evidence>
<dbReference type="Pfam" id="PF13936">
    <property type="entry name" value="HTH_38"/>
    <property type="match status" value="1"/>
</dbReference>
<dbReference type="AlphaFoldDB" id="E0NK48"/>
<dbReference type="SUPFAM" id="SSF46689">
    <property type="entry name" value="Homeodomain-like"/>
    <property type="match status" value="1"/>
</dbReference>
<dbReference type="eggNOG" id="ENOG503432K">
    <property type="taxonomic scope" value="Bacteria"/>
</dbReference>
<evidence type="ECO:0000313" key="2">
    <source>
        <dbReference type="EMBL" id="EFM25831.1"/>
    </source>
</evidence>
<dbReference type="InterPro" id="IPR009057">
    <property type="entry name" value="Homeodomain-like_sf"/>
</dbReference>
<dbReference type="Gene3D" id="1.10.10.60">
    <property type="entry name" value="Homeodomain-like"/>
    <property type="match status" value="1"/>
</dbReference>
<keyword evidence="3" id="KW-1185">Reference proteome</keyword>
<dbReference type="GO" id="GO:0032196">
    <property type="term" value="P:transposition"/>
    <property type="evidence" value="ECO:0007669"/>
    <property type="project" value="TreeGrafter"/>
</dbReference>
<accession>E0NK48</accession>
<name>E0NK48_9FIRM</name>
<dbReference type="HOGENOM" id="CLU_035706_9_8_9"/>
<dbReference type="GO" id="GO:0005829">
    <property type="term" value="C:cytosol"/>
    <property type="evidence" value="ECO:0007669"/>
    <property type="project" value="TreeGrafter"/>
</dbReference>
<organism evidence="2 3">
    <name type="scientific">Peptoniphilus duerdenii ATCC BAA-1640</name>
    <dbReference type="NCBI Taxonomy" id="862517"/>
    <lineage>
        <taxon>Bacteria</taxon>
        <taxon>Bacillati</taxon>
        <taxon>Bacillota</taxon>
        <taxon>Tissierellia</taxon>
        <taxon>Tissierellales</taxon>
        <taxon>Peptoniphilaceae</taxon>
        <taxon>Peptoniphilus</taxon>
    </lineage>
</organism>
<dbReference type="PANTHER" id="PTHR10948:SF23">
    <property type="entry name" value="TRANSPOSASE INSI FOR INSERTION SEQUENCE ELEMENT IS30A-RELATED"/>
    <property type="match status" value="1"/>
</dbReference>
<dbReference type="PANTHER" id="PTHR10948">
    <property type="entry name" value="TRANSPOSASE"/>
    <property type="match status" value="1"/>
</dbReference>
<evidence type="ECO:0000313" key="3">
    <source>
        <dbReference type="Proteomes" id="UP000003280"/>
    </source>
</evidence>
<reference evidence="2 3" key="1">
    <citation type="submission" date="2010-07" db="EMBL/GenBank/DDBJ databases">
        <authorList>
            <person name="Muzny D."/>
            <person name="Qin X."/>
            <person name="Deng J."/>
            <person name="Jiang H."/>
            <person name="Liu Y."/>
            <person name="Qu J."/>
            <person name="Song X.-Z."/>
            <person name="Zhang L."/>
            <person name="Thornton R."/>
            <person name="Coyle M."/>
            <person name="Francisco L."/>
            <person name="Jackson L."/>
            <person name="Javaid M."/>
            <person name="Korchina V."/>
            <person name="Kovar C."/>
            <person name="Mata R."/>
            <person name="Mathew T."/>
            <person name="Ngo R."/>
            <person name="Nguyen L."/>
            <person name="Nguyen N."/>
            <person name="Okwuonu G."/>
            <person name="Ongeri F."/>
            <person name="Pham C."/>
            <person name="Simmons D."/>
            <person name="Wilczek-Boney K."/>
            <person name="Hale W."/>
            <person name="Jakkamsetti A."/>
            <person name="Pham P."/>
            <person name="Ruth R."/>
            <person name="San Lucas F."/>
            <person name="Warren J."/>
            <person name="Zhang J."/>
            <person name="Zhao Z."/>
            <person name="Zhou C."/>
            <person name="Zhu D."/>
            <person name="Lee S."/>
            <person name="Bess C."/>
            <person name="Blankenburg K."/>
            <person name="Forbes L."/>
            <person name="Fu Q."/>
            <person name="Gubbala S."/>
            <person name="Hirani K."/>
            <person name="Jayaseelan J.C."/>
            <person name="Lara F."/>
            <person name="Munidasa M."/>
            <person name="Palculict T."/>
            <person name="Patil S."/>
            <person name="Pu L.-L."/>
            <person name="Saada N."/>
            <person name="Tang L."/>
            <person name="Weissenberger G."/>
            <person name="Zhu Y."/>
            <person name="Hemphill L."/>
            <person name="Shang Y."/>
            <person name="Youmans B."/>
            <person name="Ayvaz T."/>
            <person name="Ross M."/>
            <person name="Santibanez J."/>
            <person name="Aqrawi P."/>
            <person name="Gross S."/>
            <person name="Joshi V."/>
            <person name="Fowler G."/>
            <person name="Nazareth L."/>
            <person name="Reid J."/>
            <person name="Worley K."/>
            <person name="Petrosino J."/>
            <person name="Highlander S."/>
            <person name="Gibbs R."/>
        </authorList>
    </citation>
    <scope>NUCLEOTIDE SEQUENCE [LARGE SCALE GENOMIC DNA]</scope>
    <source>
        <strain evidence="2 3">ATCC BAA-1640</strain>
    </source>
</reference>
<dbReference type="GO" id="GO:0004803">
    <property type="term" value="F:transposase activity"/>
    <property type="evidence" value="ECO:0007669"/>
    <property type="project" value="TreeGrafter"/>
</dbReference>
<proteinExistence type="predicted"/>
<dbReference type="InterPro" id="IPR025246">
    <property type="entry name" value="IS30-like_HTH"/>
</dbReference>
<dbReference type="Proteomes" id="UP000003280">
    <property type="component" value="Unassembled WGS sequence"/>
</dbReference>
<sequence length="103" mass="11963">MLITTKTFTYVNLSYKHLTLNDRNKIEVLNQEGYSSRRIAKILGFHHPTISRELKRCDNEYEVIYAQKDKIKKSSSKGREPKTDDNITKSISKNFIRSGLLGK</sequence>
<gene>
    <name evidence="2" type="ORF">HMPREF9225_0537</name>
</gene>
<comment type="caution">
    <text evidence="2">The sequence shown here is derived from an EMBL/GenBank/DDBJ whole genome shotgun (WGS) entry which is preliminary data.</text>
</comment>
<dbReference type="InterPro" id="IPR051917">
    <property type="entry name" value="Transposase-Integrase"/>
</dbReference>
<dbReference type="EMBL" id="AEEH01000020">
    <property type="protein sequence ID" value="EFM25831.1"/>
    <property type="molecule type" value="Genomic_DNA"/>
</dbReference>
<protein>
    <recommendedName>
        <fullName evidence="1">Transposase IS30-like HTH domain-containing protein</fullName>
    </recommendedName>
</protein>